<sequence length="283" mass="32330">MSISIQNTDEEPRNSVLGEINVAFHTYYQKRKTQMLENIHAGNYQVIVRMDNRIIVKCGDKVTQHLINNEAYHTIKAVSHLPVLFFYLLSESPIETATLKIEEVLRSLESELESDQPEKQALLEICDRTKALLTEMKDEAASQFDCFNQYWQQIEVIEGQLLAKAARLEISQTLSVLNKISAEMELSASRLFLVTLGGHQPRYKQLAKLIFKRWFSENSIQNVDAEHHVHYCEKGQSLEDALDLVATVVTDRELARSLLGSDTALDQDVLGLVAQQEIDRAWR</sequence>
<reference evidence="2" key="1">
    <citation type="submission" date="2014-12" db="EMBL/GenBank/DDBJ databases">
        <title>Complete genome sequence of a multi-drug resistant Klebsiella pneumoniae.</title>
        <authorList>
            <person name="Hua X."/>
            <person name="Chen Q."/>
            <person name="Li X."/>
            <person name="Feng Y."/>
            <person name="Ruan Z."/>
            <person name="Yu Y."/>
        </authorList>
    </citation>
    <scope>NUCLEOTIDE SEQUENCE [LARGE SCALE GENOMIC DNA]</scope>
    <source>
        <strain evidence="2">5.12</strain>
    </source>
</reference>
<reference evidence="1 2" key="2">
    <citation type="submission" date="2020-04" db="EMBL/GenBank/DDBJ databases">
        <title>Complete genome sequence of Alteromonas pelagimontana 5.12T.</title>
        <authorList>
            <person name="Sinha R.K."/>
            <person name="Krishnan K.P."/>
            <person name="Kurian J.P."/>
        </authorList>
    </citation>
    <scope>NUCLEOTIDE SEQUENCE [LARGE SCALE GENOMIC DNA]</scope>
    <source>
        <strain evidence="1 2">5.12</strain>
    </source>
</reference>
<dbReference type="Proteomes" id="UP000219285">
    <property type="component" value="Chromosome"/>
</dbReference>
<keyword evidence="2" id="KW-1185">Reference proteome</keyword>
<dbReference type="KEGG" id="apel:CA267_000390"/>
<evidence type="ECO:0000313" key="1">
    <source>
        <dbReference type="EMBL" id="QJR79361.1"/>
    </source>
</evidence>
<name>A0A6M4M803_9ALTE</name>
<protein>
    <submittedName>
        <fullName evidence="1">Uncharacterized protein</fullName>
    </submittedName>
</protein>
<accession>A0A6M4M803</accession>
<evidence type="ECO:0000313" key="2">
    <source>
        <dbReference type="Proteomes" id="UP000219285"/>
    </source>
</evidence>
<proteinExistence type="predicted"/>
<dbReference type="AlphaFoldDB" id="A0A6M4M803"/>
<dbReference type="EMBL" id="CP052766">
    <property type="protein sequence ID" value="QJR79361.1"/>
    <property type="molecule type" value="Genomic_DNA"/>
</dbReference>
<organism evidence="1 2">
    <name type="scientific">Alteromonas pelagimontana</name>
    <dbReference type="NCBI Taxonomy" id="1858656"/>
    <lineage>
        <taxon>Bacteria</taxon>
        <taxon>Pseudomonadati</taxon>
        <taxon>Pseudomonadota</taxon>
        <taxon>Gammaproteobacteria</taxon>
        <taxon>Alteromonadales</taxon>
        <taxon>Alteromonadaceae</taxon>
        <taxon>Alteromonas/Salinimonas group</taxon>
        <taxon>Alteromonas</taxon>
    </lineage>
</organism>
<dbReference type="RefSeq" id="WP_075609307.1">
    <property type="nucleotide sequence ID" value="NZ_CP052766.1"/>
</dbReference>
<gene>
    <name evidence="1" type="ORF">CA267_000390</name>
</gene>
<dbReference type="OrthoDB" id="5760684at2"/>